<dbReference type="RefSeq" id="WP_265263342.1">
    <property type="nucleotide sequence ID" value="NZ_JAIHOM010000017.1"/>
</dbReference>
<keyword evidence="2" id="KW-1185">Reference proteome</keyword>
<dbReference type="Proteomes" id="UP001526426">
    <property type="component" value="Unassembled WGS sequence"/>
</dbReference>
<sequence>MKKSLPEQMIELMSDGAWHSTEELVKKISHRFSATMHILRKRGYKFDTRRRLEDQQHEYRLVIESRVII</sequence>
<accession>A0ABT3L2C8</accession>
<name>A0ABT3L2C8_9CYAN</name>
<organism evidence="1 2">
    <name type="scientific">Spirulina subsalsa FACHB-351</name>
    <dbReference type="NCBI Taxonomy" id="234711"/>
    <lineage>
        <taxon>Bacteria</taxon>
        <taxon>Bacillati</taxon>
        <taxon>Cyanobacteriota</taxon>
        <taxon>Cyanophyceae</taxon>
        <taxon>Spirulinales</taxon>
        <taxon>Spirulinaceae</taxon>
        <taxon>Spirulina</taxon>
    </lineage>
</organism>
<reference evidence="1 2" key="1">
    <citation type="submission" date="2021-08" db="EMBL/GenBank/DDBJ databases">
        <title>Draft genome sequence of Spirulina subsalsa with high tolerance to salinity and hype-accumulation of phycocyanin.</title>
        <authorList>
            <person name="Pei H."/>
            <person name="Jiang L."/>
        </authorList>
    </citation>
    <scope>NUCLEOTIDE SEQUENCE [LARGE SCALE GENOMIC DNA]</scope>
    <source>
        <strain evidence="1 2">FACHB-351</strain>
    </source>
</reference>
<dbReference type="EMBL" id="JAIHOM010000017">
    <property type="protein sequence ID" value="MCW6035633.1"/>
    <property type="molecule type" value="Genomic_DNA"/>
</dbReference>
<comment type="caution">
    <text evidence="1">The sequence shown here is derived from an EMBL/GenBank/DDBJ whole genome shotgun (WGS) entry which is preliminary data.</text>
</comment>
<gene>
    <name evidence="1" type="ORF">K4A83_05015</name>
</gene>
<evidence type="ECO:0000313" key="1">
    <source>
        <dbReference type="EMBL" id="MCW6035633.1"/>
    </source>
</evidence>
<proteinExistence type="predicted"/>
<protein>
    <submittedName>
        <fullName evidence="1">Uncharacterized protein</fullName>
    </submittedName>
</protein>
<evidence type="ECO:0000313" key="2">
    <source>
        <dbReference type="Proteomes" id="UP001526426"/>
    </source>
</evidence>